<gene>
    <name evidence="1" type="ORF">G9U52_01695</name>
</gene>
<keyword evidence="2" id="KW-1185">Reference proteome</keyword>
<dbReference type="Proteomes" id="UP001165962">
    <property type="component" value="Unassembled WGS sequence"/>
</dbReference>
<comment type="caution">
    <text evidence="1">The sequence shown here is derived from an EMBL/GenBank/DDBJ whole genome shotgun (WGS) entry which is preliminary data.</text>
</comment>
<proteinExistence type="predicted"/>
<accession>A0ABX0IZ93</accession>
<evidence type="ECO:0000313" key="2">
    <source>
        <dbReference type="Proteomes" id="UP001165962"/>
    </source>
</evidence>
<reference evidence="1" key="1">
    <citation type="submission" date="2020-03" db="EMBL/GenBank/DDBJ databases">
        <title>Draft sequencing of Paenibacilllus sp. S3N08.</title>
        <authorList>
            <person name="Kim D.-U."/>
        </authorList>
    </citation>
    <scope>NUCLEOTIDE SEQUENCE</scope>
    <source>
        <strain evidence="1">S3N08</strain>
    </source>
</reference>
<evidence type="ECO:0000313" key="1">
    <source>
        <dbReference type="EMBL" id="NHN28540.1"/>
    </source>
</evidence>
<sequence>MENFTQEYESLVNEEDALIEQLETCDSIIQTVIDCVLNGSSLRGYLGACSNGQDGLIDGTTAFKA</sequence>
<organism evidence="1 2">
    <name type="scientific">Paenibacillus agricola</name>
    <dbReference type="NCBI Taxonomy" id="2716264"/>
    <lineage>
        <taxon>Bacteria</taxon>
        <taxon>Bacillati</taxon>
        <taxon>Bacillota</taxon>
        <taxon>Bacilli</taxon>
        <taxon>Bacillales</taxon>
        <taxon>Paenibacillaceae</taxon>
        <taxon>Paenibacillus</taxon>
    </lineage>
</organism>
<dbReference type="RefSeq" id="WP_166145220.1">
    <property type="nucleotide sequence ID" value="NZ_JAAOIW010000001.1"/>
</dbReference>
<dbReference type="EMBL" id="JAAOIW010000001">
    <property type="protein sequence ID" value="NHN28540.1"/>
    <property type="molecule type" value="Genomic_DNA"/>
</dbReference>
<protein>
    <submittedName>
        <fullName evidence="1">Uncharacterized protein</fullName>
    </submittedName>
</protein>
<name>A0ABX0IZ93_9BACL</name>